<dbReference type="InterPro" id="IPR024087">
    <property type="entry name" value="Creatininase-like_sf"/>
</dbReference>
<evidence type="ECO:0000256" key="4">
    <source>
        <dbReference type="ARBA" id="ARBA00022833"/>
    </source>
</evidence>
<dbReference type="PANTHER" id="PTHR35005:SF1">
    <property type="entry name" value="2-AMINO-5-FORMYLAMINO-6-RIBOSYLAMINOPYRIMIDIN-4(3H)-ONE 5'-MONOPHOSPHATE DEFORMYLASE"/>
    <property type="match status" value="1"/>
</dbReference>
<dbReference type="PANTHER" id="PTHR35005">
    <property type="entry name" value="3-DEHYDRO-SCYLLO-INOSOSE HYDROLASE"/>
    <property type="match status" value="1"/>
</dbReference>
<accession>A0A061SSH5</accession>
<keyword evidence="2" id="KW-0479">Metal-binding</keyword>
<keyword evidence="3" id="KW-0378">Hydrolase</keyword>
<sequence>MIEVEWQNLKAQDLRRLADENAVVILPVASIEQHGPHLPTMTDTRLGHEVAIRAARKASDTRPVVVTPVVWSGLSEHHMPFGGTLTISHATFRALIKDLIVSITRHGFRDILISNSHGGNIIAMHQICDELAPVVDATLVATTYPAEAAEELRGILEDQDGMQHACEAETAMMMALEGDLVDSSDLAALASKAVDGPSFLRAGKASYRWRPFTHLTGNGVAGNPARATAYKGERLIEVSADALAAMITDPDTWAAPEDLRADGAGGVAFRPDP</sequence>
<dbReference type="AlphaFoldDB" id="A0A061SSH5"/>
<dbReference type="STRING" id="83219.PM02_14225"/>
<organism evidence="6 7">
    <name type="scientific">Sulfitobacter mediterraneus</name>
    <dbReference type="NCBI Taxonomy" id="83219"/>
    <lineage>
        <taxon>Bacteria</taxon>
        <taxon>Pseudomonadati</taxon>
        <taxon>Pseudomonadota</taxon>
        <taxon>Alphaproteobacteria</taxon>
        <taxon>Rhodobacterales</taxon>
        <taxon>Roseobacteraceae</taxon>
        <taxon>Sulfitobacter</taxon>
    </lineage>
</organism>
<evidence type="ECO:0000313" key="6">
    <source>
        <dbReference type="EMBL" id="KAJ02359.1"/>
    </source>
</evidence>
<evidence type="ECO:0000256" key="2">
    <source>
        <dbReference type="ARBA" id="ARBA00022723"/>
    </source>
</evidence>
<dbReference type="Pfam" id="PF02633">
    <property type="entry name" value="Creatininase"/>
    <property type="match status" value="1"/>
</dbReference>
<dbReference type="GO" id="GO:0016811">
    <property type="term" value="F:hydrolase activity, acting on carbon-nitrogen (but not peptide) bonds, in linear amides"/>
    <property type="evidence" value="ECO:0007669"/>
    <property type="project" value="TreeGrafter"/>
</dbReference>
<reference evidence="6 7" key="1">
    <citation type="journal article" date="2014" name="Genome Announc.">
        <title>Draft Genome Sequences of Two Isolates of the Roseobacter Group, Sulfitobacter sp. Strains 3SOLIMAR09 and 1FIGIMAR09, from Harbors of Mallorca Island (Mediterranean Sea).</title>
        <authorList>
            <person name="Mas-Llado M."/>
            <person name="Pina-Villalonga J.M."/>
            <person name="Brunet-Galmes I."/>
            <person name="Nogales B."/>
            <person name="Bosch R."/>
        </authorList>
    </citation>
    <scope>NUCLEOTIDE SEQUENCE [LARGE SCALE GENOMIC DNA]</scope>
    <source>
        <strain evidence="6 7">1FIGIMAR09</strain>
    </source>
</reference>
<dbReference type="Proteomes" id="UP000027337">
    <property type="component" value="Unassembled WGS sequence"/>
</dbReference>
<dbReference type="GO" id="GO:0009231">
    <property type="term" value="P:riboflavin biosynthetic process"/>
    <property type="evidence" value="ECO:0007669"/>
    <property type="project" value="TreeGrafter"/>
</dbReference>
<evidence type="ECO:0000256" key="5">
    <source>
        <dbReference type="ARBA" id="ARBA00024029"/>
    </source>
</evidence>
<name>A0A061SSH5_9RHOB</name>
<proteinExistence type="inferred from homology"/>
<dbReference type="RefSeq" id="WP_037909773.1">
    <property type="nucleotide sequence ID" value="NZ_JEMU01000012.1"/>
</dbReference>
<keyword evidence="7" id="KW-1185">Reference proteome</keyword>
<comment type="similarity">
    <text evidence="5">Belongs to the creatininase superfamily.</text>
</comment>
<dbReference type="GO" id="GO:0046872">
    <property type="term" value="F:metal ion binding"/>
    <property type="evidence" value="ECO:0007669"/>
    <property type="project" value="UniProtKB-KW"/>
</dbReference>
<comment type="caution">
    <text evidence="6">The sequence shown here is derived from an EMBL/GenBank/DDBJ whole genome shotgun (WGS) entry which is preliminary data.</text>
</comment>
<evidence type="ECO:0000313" key="7">
    <source>
        <dbReference type="Proteomes" id="UP000027337"/>
    </source>
</evidence>
<dbReference type="InterPro" id="IPR003785">
    <property type="entry name" value="Creatininase/forma_Hydrolase"/>
</dbReference>
<dbReference type="Gene3D" id="3.40.50.10310">
    <property type="entry name" value="Creatininase"/>
    <property type="match status" value="1"/>
</dbReference>
<comment type="cofactor">
    <cofactor evidence="1">
        <name>Zn(2+)</name>
        <dbReference type="ChEBI" id="CHEBI:29105"/>
    </cofactor>
</comment>
<keyword evidence="4" id="KW-0862">Zinc</keyword>
<dbReference type="eggNOG" id="COG1402">
    <property type="taxonomic scope" value="Bacteria"/>
</dbReference>
<protein>
    <submittedName>
        <fullName evidence="6">Creatininase</fullName>
    </submittedName>
</protein>
<dbReference type="EMBL" id="JEMU01000012">
    <property type="protein sequence ID" value="KAJ02359.1"/>
    <property type="molecule type" value="Genomic_DNA"/>
</dbReference>
<evidence type="ECO:0000256" key="1">
    <source>
        <dbReference type="ARBA" id="ARBA00001947"/>
    </source>
</evidence>
<dbReference type="SUPFAM" id="SSF102215">
    <property type="entry name" value="Creatininase"/>
    <property type="match status" value="1"/>
</dbReference>
<gene>
    <name evidence="6" type="ORF">PM02_14225</name>
</gene>
<evidence type="ECO:0000256" key="3">
    <source>
        <dbReference type="ARBA" id="ARBA00022801"/>
    </source>
</evidence>